<keyword evidence="3" id="KW-1185">Reference proteome</keyword>
<evidence type="ECO:0000313" key="3">
    <source>
        <dbReference type="Proteomes" id="UP000075359"/>
    </source>
</evidence>
<gene>
    <name evidence="2" type="ORF">AS592_06955</name>
</gene>
<feature type="chain" id="PRO_5007578475" description="Lipoprotein" evidence="1">
    <location>
        <begin position="23"/>
        <end position="131"/>
    </location>
</feature>
<sequence length="131" mass="14857">MKLLKPILIVSATFLVSGCCTCFPQTQTYDKDIVFVQGKPYLVPHGAEFTNVPVSNEVTVKDYRLAGEDCHKGYITWTSPKAAKELKETYRVNGADSFSYAYQKAIRDRKMGCSKPLSQSEYEYYRAQYGL</sequence>
<evidence type="ECO:0008006" key="4">
    <source>
        <dbReference type="Google" id="ProtNLM"/>
    </source>
</evidence>
<feature type="signal peptide" evidence="1">
    <location>
        <begin position="1"/>
        <end position="22"/>
    </location>
</feature>
<evidence type="ECO:0000313" key="2">
    <source>
        <dbReference type="EMBL" id="KYJ86535.1"/>
    </source>
</evidence>
<dbReference type="OrthoDB" id="5372888at2"/>
<dbReference type="AlphaFoldDB" id="A0A151CG74"/>
<name>A0A151CG74_9BACT</name>
<keyword evidence="1" id="KW-0732">Signal</keyword>
<dbReference type="EMBL" id="LNKT01000023">
    <property type="protein sequence ID" value="KYJ86535.1"/>
    <property type="molecule type" value="Genomic_DNA"/>
</dbReference>
<protein>
    <recommendedName>
        <fullName evidence="4">Lipoprotein</fullName>
    </recommendedName>
</protein>
<proteinExistence type="predicted"/>
<dbReference type="Proteomes" id="UP000075359">
    <property type="component" value="Unassembled WGS sequence"/>
</dbReference>
<reference evidence="2 3" key="1">
    <citation type="submission" date="2015-11" db="EMBL/GenBank/DDBJ databases">
        <title>Draft genome of Sulfurovum riftiae 1812E, a member of the Epsilonproteobacteria isolated from the tube of the deep-sea hydrothermal vent tubewom Riftia pachyptila.</title>
        <authorList>
            <person name="Vetriani C."/>
            <person name="Giovannelli D."/>
        </authorList>
    </citation>
    <scope>NUCLEOTIDE SEQUENCE [LARGE SCALE GENOMIC DNA]</scope>
    <source>
        <strain evidence="2 3">1812E</strain>
    </source>
</reference>
<organism evidence="2 3">
    <name type="scientific">Sulfurovum riftiae</name>
    <dbReference type="NCBI Taxonomy" id="1630136"/>
    <lineage>
        <taxon>Bacteria</taxon>
        <taxon>Pseudomonadati</taxon>
        <taxon>Campylobacterota</taxon>
        <taxon>Epsilonproteobacteria</taxon>
        <taxon>Campylobacterales</taxon>
        <taxon>Sulfurovaceae</taxon>
        <taxon>Sulfurovum</taxon>
    </lineage>
</organism>
<dbReference type="PROSITE" id="PS51257">
    <property type="entry name" value="PROKAR_LIPOPROTEIN"/>
    <property type="match status" value="1"/>
</dbReference>
<dbReference type="STRING" id="1630136.AS592_06955"/>
<accession>A0A151CG74</accession>
<dbReference type="RefSeq" id="WP_067330842.1">
    <property type="nucleotide sequence ID" value="NZ_LNKT01000023.1"/>
</dbReference>
<comment type="caution">
    <text evidence="2">The sequence shown here is derived from an EMBL/GenBank/DDBJ whole genome shotgun (WGS) entry which is preliminary data.</text>
</comment>
<evidence type="ECO:0000256" key="1">
    <source>
        <dbReference type="SAM" id="SignalP"/>
    </source>
</evidence>